<name>A0A9E7SQR1_9CAUD</name>
<reference evidence="1" key="1">
    <citation type="submission" date="2022-04" db="EMBL/GenBank/DDBJ databases">
        <authorList>
            <person name="Friedrich I."/>
            <person name="Schneider D."/>
            <person name="Poehlein A."/>
            <person name="Hertel R."/>
            <person name="Daniel R."/>
        </authorList>
    </citation>
    <scope>NUCLEOTIDE SEQUENCE</scope>
</reference>
<protein>
    <submittedName>
        <fullName evidence="1">Uncharacterized protein</fullName>
    </submittedName>
</protein>
<gene>
    <name evidence="1" type="ORF">GURKE_01280</name>
</gene>
<sequence>MTDYKCRVCSDLGKISLGYGAVDNCPACADGSRQLYLEPELEQDEGDVTLRAFTPDGQSCITYTIYDRYALVHRRGQAVERLSHQSFIQSEGRPPRIELDRVHPVLKNMARAICLSSGRPDDAVWTIQDDGGDQAWPSWAFYLDHARQALQMLTGLDDATLMRGTAGINWDTLPPDDDLGDPDYAPDFDRMLKALVHHLCKPLKKEDRHD</sequence>
<organism evidence="1 2">
    <name type="scientific">Brevundimonas phage vB_BpoS-Gurke</name>
    <dbReference type="NCBI Taxonomy" id="2948599"/>
    <lineage>
        <taxon>Viruses</taxon>
        <taxon>Duplodnaviria</taxon>
        <taxon>Heunggongvirae</taxon>
        <taxon>Uroviricota</taxon>
        <taxon>Caudoviricetes</taxon>
        <taxon>Jeanschmidtviridae</taxon>
        <taxon>Kikimoravirus</taxon>
        <taxon>Kikimoravirus gurke</taxon>
    </lineage>
</organism>
<dbReference type="Proteomes" id="UP001055634">
    <property type="component" value="Segment"/>
</dbReference>
<evidence type="ECO:0000313" key="2">
    <source>
        <dbReference type="Proteomes" id="UP001055634"/>
    </source>
</evidence>
<accession>A0A9E7SQR1</accession>
<evidence type="ECO:0000313" key="1">
    <source>
        <dbReference type="EMBL" id="UTC28159.1"/>
    </source>
</evidence>
<keyword evidence="2" id="KW-1185">Reference proteome</keyword>
<proteinExistence type="predicted"/>
<dbReference type="EMBL" id="ON529850">
    <property type="protein sequence ID" value="UTC28159.1"/>
    <property type="molecule type" value="Genomic_DNA"/>
</dbReference>